<reference evidence="3" key="1">
    <citation type="submission" date="2017-04" db="EMBL/GenBank/DDBJ databases">
        <authorList>
            <person name="Varghese N."/>
            <person name="Submissions S."/>
        </authorList>
    </citation>
    <scope>NUCLEOTIDE SEQUENCE [LARGE SCALE GENOMIC DNA]</scope>
    <source>
        <strain evidence="3">DSM 22618</strain>
    </source>
</reference>
<feature type="region of interest" description="Disordered" evidence="1">
    <location>
        <begin position="78"/>
        <end position="127"/>
    </location>
</feature>
<dbReference type="STRING" id="1123014.SAMN02745746_03461"/>
<evidence type="ECO:0000256" key="1">
    <source>
        <dbReference type="SAM" id="MobiDB-lite"/>
    </source>
</evidence>
<protein>
    <submittedName>
        <fullName evidence="2">Uncharacterized protein</fullName>
    </submittedName>
</protein>
<gene>
    <name evidence="2" type="ORF">SAMN02745746_03461</name>
</gene>
<dbReference type="RefSeq" id="WP_085277542.1">
    <property type="nucleotide sequence ID" value="NZ_FXAG01000023.1"/>
</dbReference>
<sequence length="177" mass="18562">MRSLLVIPLLLTLAGCNWVNNVSGLSKDANKAVGAACRQSGRSLEECYQRNPDADKAQIYAGWREMHEYMVKQKLETIAPPSDPVAPAAPAAAHKPEASAASAGDKPQAQLSPEEADRAMRNDPQVAAVLAAIRRGGLPAKAPGSSAKDPSDEEKQLLDIIKQLNKKGSSAAASPAG</sequence>
<name>A0A1Y6C5Q5_9NEIS</name>
<proteinExistence type="predicted"/>
<dbReference type="AlphaFoldDB" id="A0A1Y6C5Q5"/>
<accession>A0A1Y6C5Q5</accession>
<dbReference type="PROSITE" id="PS51257">
    <property type="entry name" value="PROKAR_LIPOPROTEIN"/>
    <property type="match status" value="1"/>
</dbReference>
<feature type="compositionally biased region" description="Low complexity" evidence="1">
    <location>
        <begin position="85"/>
        <end position="103"/>
    </location>
</feature>
<dbReference type="EMBL" id="FXAG01000023">
    <property type="protein sequence ID" value="SMF46909.1"/>
    <property type="molecule type" value="Genomic_DNA"/>
</dbReference>
<organism evidence="2 3">
    <name type="scientific">Pseudogulbenkiania subflava DSM 22618</name>
    <dbReference type="NCBI Taxonomy" id="1123014"/>
    <lineage>
        <taxon>Bacteria</taxon>
        <taxon>Pseudomonadati</taxon>
        <taxon>Pseudomonadota</taxon>
        <taxon>Betaproteobacteria</taxon>
        <taxon>Neisseriales</taxon>
        <taxon>Chromobacteriaceae</taxon>
        <taxon>Pseudogulbenkiania</taxon>
    </lineage>
</organism>
<keyword evidence="3" id="KW-1185">Reference proteome</keyword>
<evidence type="ECO:0000313" key="3">
    <source>
        <dbReference type="Proteomes" id="UP000192920"/>
    </source>
</evidence>
<dbReference type="Proteomes" id="UP000192920">
    <property type="component" value="Unassembled WGS sequence"/>
</dbReference>
<evidence type="ECO:0000313" key="2">
    <source>
        <dbReference type="EMBL" id="SMF46909.1"/>
    </source>
</evidence>